<organism evidence="2 3">
    <name type="scientific">Paraphoma chrysanthemicola</name>
    <dbReference type="NCBI Taxonomy" id="798071"/>
    <lineage>
        <taxon>Eukaryota</taxon>
        <taxon>Fungi</taxon>
        <taxon>Dikarya</taxon>
        <taxon>Ascomycota</taxon>
        <taxon>Pezizomycotina</taxon>
        <taxon>Dothideomycetes</taxon>
        <taxon>Pleosporomycetidae</taxon>
        <taxon>Pleosporales</taxon>
        <taxon>Pleosporineae</taxon>
        <taxon>Phaeosphaeriaceae</taxon>
        <taxon>Paraphoma</taxon>
    </lineage>
</organism>
<feature type="transmembrane region" description="Helical" evidence="1">
    <location>
        <begin position="381"/>
        <end position="406"/>
    </location>
</feature>
<accession>A0A8K0VV21</accession>
<dbReference type="EMBL" id="JAGMVJ010000017">
    <property type="protein sequence ID" value="KAH7078575.1"/>
    <property type="molecule type" value="Genomic_DNA"/>
</dbReference>
<keyword evidence="3" id="KW-1185">Reference proteome</keyword>
<feature type="transmembrane region" description="Helical" evidence="1">
    <location>
        <begin position="418"/>
        <end position="446"/>
    </location>
</feature>
<name>A0A8K0VV21_9PLEO</name>
<keyword evidence="1" id="KW-1133">Transmembrane helix</keyword>
<sequence>MKNNIASRSAGVKDSVSNPNYDTQLAAAKKDIDRLVDWGKRALINSALHNWLSPYTSGSKTSNLSMMQKQLNALFRLLEDDQMNTVPGGRDFMQPYNNDMRLFQMTSIIPTLVNARGHSQDIDTLIFECLSDYIEHFKASANQDHADAVAAAEQLFANKELRDKFWLPLVSANRIGAAARSWTLTMKLWEDTVKDAEWFEKMASGGRVLAVFQAATAIVLIVMPLMPGMWSKMTPTQQLSWKLSLAGLCAMLVIKIIQGAIRFYYSGGDIVKAGFRVTIKCILGCDSVIDAITGASGKIRGSWANFFTRTSKQTLAIQEGKAVDIGEAEGFEFSNVERILGRNMGEVIGTIAGLALAAVSIVMTAIDLADQKDDALIAMDVMMVISSVIQILGVVAGWIAVAGAAAAEGTLLAASYSVMTFCATWSGPAAIVFAVIGIIIFMIWYFTQDHWDPIDKFLDDRAQPVSLRMPGEKKAPEYFDVVPADAGNPSLVGLAIHGPLVSAFEKNPIPKHDTLKITDSQQQFISLDVIDKRPALVDNIDYSMNTIWSLSTDPDGKSMIYSANFTQDTDSAGNTTTKRTLWYLGIPDDNTEVVYRELPPKDKTNQHNAVLPHVLWTIDVLTQPTQDVPDTKNADGIVTKPGNVLSAVVDISQNGARLGRWVDRRMNKFDTSLALATDAKSITGNSDFPDKMLCVTWTLSMVPIGPSDFGYLWPTWSILDTDTDRRNAPHFLLPGTFSEGLQWTIEPALPSGVFELVTTAGDDEGILRQVQGKRAPPMPATTYTVSCALIVRGAASGTRKAQVIIEVGHDTGTVHLARVT</sequence>
<reference evidence="2" key="1">
    <citation type="journal article" date="2021" name="Nat. Commun.">
        <title>Genetic determinants of endophytism in the Arabidopsis root mycobiome.</title>
        <authorList>
            <person name="Mesny F."/>
            <person name="Miyauchi S."/>
            <person name="Thiergart T."/>
            <person name="Pickel B."/>
            <person name="Atanasova L."/>
            <person name="Karlsson M."/>
            <person name="Huettel B."/>
            <person name="Barry K.W."/>
            <person name="Haridas S."/>
            <person name="Chen C."/>
            <person name="Bauer D."/>
            <person name="Andreopoulos W."/>
            <person name="Pangilinan J."/>
            <person name="LaButti K."/>
            <person name="Riley R."/>
            <person name="Lipzen A."/>
            <person name="Clum A."/>
            <person name="Drula E."/>
            <person name="Henrissat B."/>
            <person name="Kohler A."/>
            <person name="Grigoriev I.V."/>
            <person name="Martin F.M."/>
            <person name="Hacquard S."/>
        </authorList>
    </citation>
    <scope>NUCLEOTIDE SEQUENCE</scope>
    <source>
        <strain evidence="2">MPI-SDFR-AT-0120</strain>
    </source>
</reference>
<evidence type="ECO:0000313" key="3">
    <source>
        <dbReference type="Proteomes" id="UP000813461"/>
    </source>
</evidence>
<feature type="transmembrane region" description="Helical" evidence="1">
    <location>
        <begin position="347"/>
        <end position="369"/>
    </location>
</feature>
<protein>
    <submittedName>
        <fullName evidence="2">Uncharacterized protein</fullName>
    </submittedName>
</protein>
<dbReference type="AlphaFoldDB" id="A0A8K0VV21"/>
<gene>
    <name evidence="2" type="ORF">FB567DRAFT_607847</name>
</gene>
<comment type="caution">
    <text evidence="2">The sequence shown here is derived from an EMBL/GenBank/DDBJ whole genome shotgun (WGS) entry which is preliminary data.</text>
</comment>
<evidence type="ECO:0000256" key="1">
    <source>
        <dbReference type="SAM" id="Phobius"/>
    </source>
</evidence>
<dbReference type="OrthoDB" id="5328512at2759"/>
<evidence type="ECO:0000313" key="2">
    <source>
        <dbReference type="EMBL" id="KAH7078575.1"/>
    </source>
</evidence>
<keyword evidence="1" id="KW-0472">Membrane</keyword>
<dbReference type="Proteomes" id="UP000813461">
    <property type="component" value="Unassembled WGS sequence"/>
</dbReference>
<keyword evidence="1" id="KW-0812">Transmembrane</keyword>
<proteinExistence type="predicted"/>
<feature type="transmembrane region" description="Helical" evidence="1">
    <location>
        <begin position="208"/>
        <end position="227"/>
    </location>
</feature>
<feature type="transmembrane region" description="Helical" evidence="1">
    <location>
        <begin position="239"/>
        <end position="257"/>
    </location>
</feature>